<dbReference type="InterPro" id="IPR001623">
    <property type="entry name" value="DnaJ_domain"/>
</dbReference>
<sequence>MTLAEARTLLDLDPDADQRAISKAFQRRIRLHHPDVAGPEKTDLAARLNTAHRLLYDVAANRAHFHQPLPDPWAPRTVVDRPTATIPSPGVEEAAERTAQLHAWIAEQLATNSSRHRRPTLSPRAVFALSFTAGLVMVIALLAVALTSSTLATGATFALSALALLGNARGDACIWGLVFAGLGVAAAAVLAVHGAPALTVVAAIIAPICAPVALRWAWVNTGSDAEAADA</sequence>
<dbReference type="AlphaFoldDB" id="A0A387BHC3"/>
<dbReference type="InterPro" id="IPR036869">
    <property type="entry name" value="J_dom_sf"/>
</dbReference>
<reference evidence="3 4" key="1">
    <citation type="submission" date="2018-09" db="EMBL/GenBank/DDBJ databases">
        <title>Genome sequencing of strain 2DFW10M-5.</title>
        <authorList>
            <person name="Heo J."/>
            <person name="Kim S.-J."/>
            <person name="Kwon S.-W."/>
        </authorList>
    </citation>
    <scope>NUCLEOTIDE SEQUENCE [LARGE SCALE GENOMIC DNA]</scope>
    <source>
        <strain evidence="3 4">2DFW10M-5</strain>
    </source>
</reference>
<proteinExistence type="predicted"/>
<feature type="domain" description="J" evidence="2">
    <location>
        <begin position="5"/>
        <end position="69"/>
    </location>
</feature>
<feature type="transmembrane region" description="Helical" evidence="1">
    <location>
        <begin position="198"/>
        <end position="218"/>
    </location>
</feature>
<keyword evidence="4" id="KW-1185">Reference proteome</keyword>
<feature type="transmembrane region" description="Helical" evidence="1">
    <location>
        <begin position="150"/>
        <end position="166"/>
    </location>
</feature>
<organism evidence="3 4">
    <name type="scientific">Gryllotalpicola protaetiae</name>
    <dbReference type="NCBI Taxonomy" id="2419771"/>
    <lineage>
        <taxon>Bacteria</taxon>
        <taxon>Bacillati</taxon>
        <taxon>Actinomycetota</taxon>
        <taxon>Actinomycetes</taxon>
        <taxon>Micrococcales</taxon>
        <taxon>Microbacteriaceae</taxon>
        <taxon>Gryllotalpicola</taxon>
    </lineage>
</organism>
<dbReference type="OrthoDB" id="5073169at2"/>
<keyword evidence="1" id="KW-1133">Transmembrane helix</keyword>
<dbReference type="KEGG" id="gry:D7I44_07670"/>
<dbReference type="Gene3D" id="1.10.287.110">
    <property type="entry name" value="DnaJ domain"/>
    <property type="match status" value="1"/>
</dbReference>
<accession>A0A387BHC3</accession>
<protein>
    <recommendedName>
        <fullName evidence="2">J domain-containing protein</fullName>
    </recommendedName>
</protein>
<keyword evidence="1" id="KW-0472">Membrane</keyword>
<evidence type="ECO:0000313" key="4">
    <source>
        <dbReference type="Proteomes" id="UP000275069"/>
    </source>
</evidence>
<dbReference type="SUPFAM" id="SSF46565">
    <property type="entry name" value="Chaperone J-domain"/>
    <property type="match status" value="1"/>
</dbReference>
<feature type="transmembrane region" description="Helical" evidence="1">
    <location>
        <begin position="173"/>
        <end position="192"/>
    </location>
</feature>
<dbReference type="EMBL" id="CP032624">
    <property type="protein sequence ID" value="AYG03425.1"/>
    <property type="molecule type" value="Genomic_DNA"/>
</dbReference>
<evidence type="ECO:0000313" key="3">
    <source>
        <dbReference type="EMBL" id="AYG03425.1"/>
    </source>
</evidence>
<name>A0A387BHC3_9MICO</name>
<dbReference type="PROSITE" id="PS50076">
    <property type="entry name" value="DNAJ_2"/>
    <property type="match status" value="1"/>
</dbReference>
<evidence type="ECO:0000256" key="1">
    <source>
        <dbReference type="SAM" id="Phobius"/>
    </source>
</evidence>
<gene>
    <name evidence="3" type="ORF">D7I44_07670</name>
</gene>
<keyword evidence="1" id="KW-0812">Transmembrane</keyword>
<evidence type="ECO:0000259" key="2">
    <source>
        <dbReference type="PROSITE" id="PS50076"/>
    </source>
</evidence>
<feature type="transmembrane region" description="Helical" evidence="1">
    <location>
        <begin position="125"/>
        <end position="144"/>
    </location>
</feature>
<dbReference type="Proteomes" id="UP000275069">
    <property type="component" value="Chromosome"/>
</dbReference>
<dbReference type="SMART" id="SM00271">
    <property type="entry name" value="DnaJ"/>
    <property type="match status" value="1"/>
</dbReference>
<dbReference type="CDD" id="cd06257">
    <property type="entry name" value="DnaJ"/>
    <property type="match status" value="1"/>
</dbReference>